<dbReference type="RefSeq" id="WP_317942157.1">
    <property type="nucleotide sequence ID" value="NZ_JAUBDI010000002.1"/>
</dbReference>
<protein>
    <recommendedName>
        <fullName evidence="3">LysM domain-containing protein</fullName>
    </recommendedName>
</protein>
<dbReference type="Proteomes" id="UP001282284">
    <property type="component" value="Unassembled WGS sequence"/>
</dbReference>
<dbReference type="EMBL" id="JAUBDI010000002">
    <property type="protein sequence ID" value="MDW0112265.1"/>
    <property type="molecule type" value="Genomic_DNA"/>
</dbReference>
<comment type="caution">
    <text evidence="1">The sequence shown here is derived from an EMBL/GenBank/DDBJ whole genome shotgun (WGS) entry which is preliminary data.</text>
</comment>
<evidence type="ECO:0008006" key="3">
    <source>
        <dbReference type="Google" id="ProtNLM"/>
    </source>
</evidence>
<gene>
    <name evidence="1" type="ORF">QT711_03645</name>
</gene>
<accession>A0ABU4G5L2</accession>
<evidence type="ECO:0000313" key="1">
    <source>
        <dbReference type="EMBL" id="MDW0112265.1"/>
    </source>
</evidence>
<organism evidence="1 2">
    <name type="scientific">Sporosarcina saromensis</name>
    <dbReference type="NCBI Taxonomy" id="359365"/>
    <lineage>
        <taxon>Bacteria</taxon>
        <taxon>Bacillati</taxon>
        <taxon>Bacillota</taxon>
        <taxon>Bacilli</taxon>
        <taxon>Bacillales</taxon>
        <taxon>Caryophanaceae</taxon>
        <taxon>Sporosarcina</taxon>
    </lineage>
</organism>
<keyword evidence="2" id="KW-1185">Reference proteome</keyword>
<name>A0ABU4G5L2_9BACL</name>
<proteinExistence type="predicted"/>
<sequence>MRTFGIAVVLFIIFHIIRVDLFDGTITLASFFGDEVPCQETTVDYIPVKTIEGDTIETLFAMYPDGDVSFVERLSIFYSLNPHLQNQDLVGGLSIKLPLTETHLTNCK</sequence>
<reference evidence="1 2" key="1">
    <citation type="submission" date="2023-06" db="EMBL/GenBank/DDBJ databases">
        <title>Sporosarcina sp. nov., isolated from Korean traditional fermented seafood 'Jeotgal'.</title>
        <authorList>
            <person name="Yang A.I."/>
            <person name="Shin N.-R."/>
        </authorList>
    </citation>
    <scope>NUCLEOTIDE SEQUENCE [LARGE SCALE GENOMIC DNA]</scope>
    <source>
        <strain evidence="1 2">KCTC13119</strain>
    </source>
</reference>
<evidence type="ECO:0000313" key="2">
    <source>
        <dbReference type="Proteomes" id="UP001282284"/>
    </source>
</evidence>